<accession>A0ABS7AS58</accession>
<dbReference type="Proteomes" id="UP001519921">
    <property type="component" value="Unassembled WGS sequence"/>
</dbReference>
<dbReference type="RefSeq" id="WP_219780847.1">
    <property type="nucleotide sequence ID" value="NZ_JAHXPT010000013.1"/>
</dbReference>
<keyword evidence="1" id="KW-0472">Membrane</keyword>
<reference evidence="2 3" key="1">
    <citation type="submission" date="2021-07" db="EMBL/GenBank/DDBJ databases">
        <title>Clostridium weizhouense sp. nov., an anaerobic bacterium isolated from activated sludge of Petroleum wastewater.</title>
        <authorList>
            <person name="Li Q."/>
        </authorList>
    </citation>
    <scope>NUCLEOTIDE SEQUENCE [LARGE SCALE GENOMIC DNA]</scope>
    <source>
        <strain evidence="2 3">YB-6</strain>
    </source>
</reference>
<keyword evidence="1" id="KW-1133">Transmembrane helix</keyword>
<evidence type="ECO:0000256" key="1">
    <source>
        <dbReference type="SAM" id="Phobius"/>
    </source>
</evidence>
<feature type="transmembrane region" description="Helical" evidence="1">
    <location>
        <begin position="65"/>
        <end position="90"/>
    </location>
</feature>
<organism evidence="2 3">
    <name type="scientific">Clostridium weizhouense</name>
    <dbReference type="NCBI Taxonomy" id="2859781"/>
    <lineage>
        <taxon>Bacteria</taxon>
        <taxon>Bacillati</taxon>
        <taxon>Bacillota</taxon>
        <taxon>Clostridia</taxon>
        <taxon>Eubacteriales</taxon>
        <taxon>Clostridiaceae</taxon>
        <taxon>Clostridium</taxon>
    </lineage>
</organism>
<evidence type="ECO:0000313" key="3">
    <source>
        <dbReference type="Proteomes" id="UP001519921"/>
    </source>
</evidence>
<comment type="caution">
    <text evidence="2">The sequence shown here is derived from an EMBL/GenBank/DDBJ whole genome shotgun (WGS) entry which is preliminary data.</text>
</comment>
<keyword evidence="3" id="KW-1185">Reference proteome</keyword>
<feature type="transmembrane region" description="Helical" evidence="1">
    <location>
        <begin position="7"/>
        <end position="26"/>
    </location>
</feature>
<proteinExistence type="predicted"/>
<name>A0ABS7AS58_9CLOT</name>
<dbReference type="EMBL" id="JAHXPT010000013">
    <property type="protein sequence ID" value="MBW6411379.1"/>
    <property type="molecule type" value="Genomic_DNA"/>
</dbReference>
<protein>
    <submittedName>
        <fullName evidence="2">Uncharacterized protein</fullName>
    </submittedName>
</protein>
<feature type="transmembrane region" description="Helical" evidence="1">
    <location>
        <begin position="96"/>
        <end position="120"/>
    </location>
</feature>
<feature type="transmembrane region" description="Helical" evidence="1">
    <location>
        <begin position="32"/>
        <end position="53"/>
    </location>
</feature>
<keyword evidence="1" id="KW-0812">Transmembrane</keyword>
<evidence type="ECO:0000313" key="2">
    <source>
        <dbReference type="EMBL" id="MBW6411379.1"/>
    </source>
</evidence>
<sequence length="232" mass="26282">MNNRIKAFSIIGLLIEVLTIFIFFMLTKDRTSISWICLIFMLLAELILFAGHASIEYIAQRSSQIIIRAGIGVTLVGYGVISFLISLMFIKAEGEYIKYFISLQATLLIFTAVLIIVFIISGNKIRQDSNKVLNATNKISIFIERINLLKVDPNNKNYEKFLDKVYESLRYSDVSATVPSDSDLEVKITKLEVALLSNDDHKNDKVINLIEEILMLINKRKSEVKNIKLGGI</sequence>
<gene>
    <name evidence="2" type="ORF">KYD98_14905</name>
</gene>